<name>A0ABY3WRN4_9ACTN</name>
<dbReference type="Proteomes" id="UP000828924">
    <property type="component" value="Chromosome"/>
</dbReference>
<evidence type="ECO:0000313" key="2">
    <source>
        <dbReference type="Proteomes" id="UP000828924"/>
    </source>
</evidence>
<reference evidence="1 2" key="1">
    <citation type="submission" date="2021-03" db="EMBL/GenBank/DDBJ databases">
        <title>Complete genome of Streptomyces formicae strain 1H-GS9 (DSM 100524).</title>
        <authorList>
            <person name="Atanasov K.E."/>
            <person name="Altabella T."/>
            <person name="Ferrer A."/>
        </authorList>
    </citation>
    <scope>NUCLEOTIDE SEQUENCE [LARGE SCALE GENOMIC DNA]</scope>
    <source>
        <strain evidence="1 2">1H-GS9</strain>
    </source>
</reference>
<accession>A0ABY3WRN4</accession>
<gene>
    <name evidence="1" type="ORF">J4032_30975</name>
</gene>
<organism evidence="1 2">
    <name type="scientific">Streptomyces formicae</name>
    <dbReference type="NCBI Taxonomy" id="1616117"/>
    <lineage>
        <taxon>Bacteria</taxon>
        <taxon>Bacillati</taxon>
        <taxon>Actinomycetota</taxon>
        <taxon>Actinomycetes</taxon>
        <taxon>Kitasatosporales</taxon>
        <taxon>Streptomycetaceae</taxon>
        <taxon>Streptomyces</taxon>
    </lineage>
</organism>
<dbReference type="EMBL" id="CP071872">
    <property type="protein sequence ID" value="UNM15301.1"/>
    <property type="molecule type" value="Genomic_DNA"/>
</dbReference>
<dbReference type="RefSeq" id="WP_242336772.1">
    <property type="nucleotide sequence ID" value="NZ_CP071872.1"/>
</dbReference>
<proteinExistence type="predicted"/>
<evidence type="ECO:0000313" key="1">
    <source>
        <dbReference type="EMBL" id="UNM15301.1"/>
    </source>
</evidence>
<keyword evidence="2" id="KW-1185">Reference proteome</keyword>
<protein>
    <submittedName>
        <fullName evidence="1">Uncharacterized protein</fullName>
    </submittedName>
</protein>
<sequence length="58" mass="6494">MPPEREPSGTARSAAAINEEIRALWARPVTCPTDTTRRYELLLVEWEAAVRTEQVLAA</sequence>